<gene>
    <name evidence="1" type="ORF">GCM10023318_25890</name>
</gene>
<dbReference type="PANTHER" id="PTHR31793:SF2">
    <property type="entry name" value="BLR1345 PROTEIN"/>
    <property type="match status" value="1"/>
</dbReference>
<accession>A0ABP9K9N7</accession>
<keyword evidence="2" id="KW-1185">Reference proteome</keyword>
<dbReference type="SUPFAM" id="SSF54637">
    <property type="entry name" value="Thioesterase/thiol ester dehydrase-isomerase"/>
    <property type="match status" value="1"/>
</dbReference>
<dbReference type="Gene3D" id="3.10.129.10">
    <property type="entry name" value="Hotdog Thioesterase"/>
    <property type="match status" value="1"/>
</dbReference>
<dbReference type="InterPro" id="IPR050563">
    <property type="entry name" value="4-hydroxybenzoyl-CoA_TE"/>
</dbReference>
<evidence type="ECO:0000313" key="2">
    <source>
        <dbReference type="Proteomes" id="UP001500603"/>
    </source>
</evidence>
<reference evidence="2" key="1">
    <citation type="journal article" date="2019" name="Int. J. Syst. Evol. Microbiol.">
        <title>The Global Catalogue of Microorganisms (GCM) 10K type strain sequencing project: providing services to taxonomists for standard genome sequencing and annotation.</title>
        <authorList>
            <consortium name="The Broad Institute Genomics Platform"/>
            <consortium name="The Broad Institute Genome Sequencing Center for Infectious Disease"/>
            <person name="Wu L."/>
            <person name="Ma J."/>
        </authorList>
    </citation>
    <scope>NUCLEOTIDE SEQUENCE [LARGE SCALE GENOMIC DNA]</scope>
    <source>
        <strain evidence="2">JCM 18298</strain>
    </source>
</reference>
<dbReference type="RefSeq" id="WP_345495537.1">
    <property type="nucleotide sequence ID" value="NZ_BAABJM010000002.1"/>
</dbReference>
<proteinExistence type="predicted"/>
<dbReference type="Pfam" id="PF13279">
    <property type="entry name" value="4HBT_2"/>
    <property type="match status" value="1"/>
</dbReference>
<evidence type="ECO:0008006" key="3">
    <source>
        <dbReference type="Google" id="ProtNLM"/>
    </source>
</evidence>
<dbReference type="InterPro" id="IPR029069">
    <property type="entry name" value="HotDog_dom_sf"/>
</dbReference>
<comment type="caution">
    <text evidence="1">The sequence shown here is derived from an EMBL/GenBank/DDBJ whole genome shotgun (WGS) entry which is preliminary data.</text>
</comment>
<dbReference type="CDD" id="cd00586">
    <property type="entry name" value="4HBT"/>
    <property type="match status" value="1"/>
</dbReference>
<dbReference type="Proteomes" id="UP001500603">
    <property type="component" value="Unassembled WGS sequence"/>
</dbReference>
<name>A0ABP9K9N7_9NOCA</name>
<organism evidence="1 2">
    <name type="scientific">Nocardia callitridis</name>
    <dbReference type="NCBI Taxonomy" id="648753"/>
    <lineage>
        <taxon>Bacteria</taxon>
        <taxon>Bacillati</taxon>
        <taxon>Actinomycetota</taxon>
        <taxon>Actinomycetes</taxon>
        <taxon>Mycobacteriales</taxon>
        <taxon>Nocardiaceae</taxon>
        <taxon>Nocardia</taxon>
    </lineage>
</organism>
<dbReference type="EMBL" id="BAABJM010000002">
    <property type="protein sequence ID" value="GAA5052792.1"/>
    <property type="molecule type" value="Genomic_DNA"/>
</dbReference>
<protein>
    <recommendedName>
        <fullName evidence="3">Acyl-CoA thioester hydrolase</fullName>
    </recommendedName>
</protein>
<dbReference type="PANTHER" id="PTHR31793">
    <property type="entry name" value="4-HYDROXYBENZOYL-COA THIOESTERASE FAMILY MEMBER"/>
    <property type="match status" value="1"/>
</dbReference>
<evidence type="ECO:0000313" key="1">
    <source>
        <dbReference type="EMBL" id="GAA5052792.1"/>
    </source>
</evidence>
<sequence>MTGTALIPDYHQVVLLPREHGPVVIPEEFRDENGHMNVRHYYDLCLIAMDTVFQRLGITDDYRATRGHGFFTAEHHIKFFAETHVGQRVSVHFRNLERSDKVVHGIALLVNDTTERLACTLEVVAVHVDLDTRRTTPFAVDVAEPIDREISITDAVDCAAPVCGAMGIRR</sequence>